<organism evidence="1 2">
    <name type="scientific">Heracleum sosnowskyi</name>
    <dbReference type="NCBI Taxonomy" id="360622"/>
    <lineage>
        <taxon>Eukaryota</taxon>
        <taxon>Viridiplantae</taxon>
        <taxon>Streptophyta</taxon>
        <taxon>Embryophyta</taxon>
        <taxon>Tracheophyta</taxon>
        <taxon>Spermatophyta</taxon>
        <taxon>Magnoliopsida</taxon>
        <taxon>eudicotyledons</taxon>
        <taxon>Gunneridae</taxon>
        <taxon>Pentapetalae</taxon>
        <taxon>asterids</taxon>
        <taxon>campanulids</taxon>
        <taxon>Apiales</taxon>
        <taxon>Apiaceae</taxon>
        <taxon>Apioideae</taxon>
        <taxon>apioid superclade</taxon>
        <taxon>Tordylieae</taxon>
        <taxon>Tordyliinae</taxon>
        <taxon>Heracleum</taxon>
    </lineage>
</organism>
<dbReference type="Proteomes" id="UP001237642">
    <property type="component" value="Unassembled WGS sequence"/>
</dbReference>
<accession>A0AAD8JF95</accession>
<evidence type="ECO:0000313" key="2">
    <source>
        <dbReference type="Proteomes" id="UP001237642"/>
    </source>
</evidence>
<name>A0AAD8JF95_9APIA</name>
<evidence type="ECO:0000313" key="1">
    <source>
        <dbReference type="EMBL" id="KAK1402359.1"/>
    </source>
</evidence>
<dbReference type="AlphaFoldDB" id="A0AAD8JF95"/>
<proteinExistence type="predicted"/>
<dbReference type="EMBL" id="JAUIZM010000001">
    <property type="protein sequence ID" value="KAK1402359.1"/>
    <property type="molecule type" value="Genomic_DNA"/>
</dbReference>
<keyword evidence="2" id="KW-1185">Reference proteome</keyword>
<sequence length="139" mass="16427">MKNREREQRNRRQLLVMVRRIEKRKDPHMGFAWNYLQLSVSYIIAALITGCEAKIAILLFLEHLANNFVSENYMSQALVPLLHKKVKSEFWKSNRQAKEFSPIHKSKMERSKGLSRDCKSKLHWRIMVGDITRGQSSNR</sequence>
<reference evidence="1" key="1">
    <citation type="submission" date="2023-02" db="EMBL/GenBank/DDBJ databases">
        <title>Genome of toxic invasive species Heracleum sosnowskyi carries increased number of genes despite the absence of recent whole-genome duplications.</title>
        <authorList>
            <person name="Schelkunov M."/>
            <person name="Shtratnikova V."/>
            <person name="Makarenko M."/>
            <person name="Klepikova A."/>
            <person name="Omelchenko D."/>
            <person name="Novikova G."/>
            <person name="Obukhova E."/>
            <person name="Bogdanov V."/>
            <person name="Penin A."/>
            <person name="Logacheva M."/>
        </authorList>
    </citation>
    <scope>NUCLEOTIDE SEQUENCE</scope>
    <source>
        <strain evidence="1">Hsosn_3</strain>
        <tissue evidence="1">Leaf</tissue>
    </source>
</reference>
<comment type="caution">
    <text evidence="1">The sequence shown here is derived from an EMBL/GenBank/DDBJ whole genome shotgun (WGS) entry which is preliminary data.</text>
</comment>
<protein>
    <submittedName>
        <fullName evidence="1">Uncharacterized protein</fullName>
    </submittedName>
</protein>
<gene>
    <name evidence="1" type="ORF">POM88_001964</name>
</gene>
<reference evidence="1" key="2">
    <citation type="submission" date="2023-05" db="EMBL/GenBank/DDBJ databases">
        <authorList>
            <person name="Schelkunov M.I."/>
        </authorList>
    </citation>
    <scope>NUCLEOTIDE SEQUENCE</scope>
    <source>
        <strain evidence="1">Hsosn_3</strain>
        <tissue evidence="1">Leaf</tissue>
    </source>
</reference>